<dbReference type="EMBL" id="VMNK01000016">
    <property type="protein sequence ID" value="TVO52638.1"/>
    <property type="molecule type" value="Genomic_DNA"/>
</dbReference>
<organism evidence="2 3">
    <name type="scientific">Denitromonas halophila</name>
    <dbReference type="NCBI Taxonomy" id="1629404"/>
    <lineage>
        <taxon>Bacteria</taxon>
        <taxon>Pseudomonadati</taxon>
        <taxon>Pseudomonadota</taxon>
        <taxon>Betaproteobacteria</taxon>
        <taxon>Rhodocyclales</taxon>
        <taxon>Zoogloeaceae</taxon>
        <taxon>Denitromonas</taxon>
    </lineage>
</organism>
<name>A0A557QI95_9RHOO</name>
<gene>
    <name evidence="2" type="ORF">FHP91_17020</name>
</gene>
<dbReference type="PANTHER" id="PTHR43861:SF1">
    <property type="entry name" value="TRANS-ACONITATE 2-METHYLTRANSFERASE"/>
    <property type="match status" value="1"/>
</dbReference>
<evidence type="ECO:0000313" key="2">
    <source>
        <dbReference type="EMBL" id="TVO52638.1"/>
    </source>
</evidence>
<dbReference type="PANTHER" id="PTHR43861">
    <property type="entry name" value="TRANS-ACONITATE 2-METHYLTRANSFERASE-RELATED"/>
    <property type="match status" value="1"/>
</dbReference>
<dbReference type="CDD" id="cd02440">
    <property type="entry name" value="AdoMet_MTases"/>
    <property type="match status" value="1"/>
</dbReference>
<feature type="domain" description="Methyltransferase" evidence="1">
    <location>
        <begin position="39"/>
        <end position="150"/>
    </location>
</feature>
<dbReference type="SUPFAM" id="SSF53335">
    <property type="entry name" value="S-adenosyl-L-methionine-dependent methyltransferases"/>
    <property type="match status" value="1"/>
</dbReference>
<keyword evidence="2" id="KW-0489">Methyltransferase</keyword>
<dbReference type="OrthoDB" id="5642573at2"/>
<sequence>MPSASTFWDRIAERYARQPIVDEAAYQKKLQLTREHFTPDMHVLEFGCGTGSTALAHAPYVAHIHAIDISPKMLDIARQKAAAAHIDNVTFELANIDTLDETGPRFDAVMGHSILHLLDNKDAAIAKVYRLLTPGGVFVSSTMCLGDSLKMRVIKAFVSVGAVFGLLPRLRAFTQKALLDSFRKAGFEIAHHWQPKANRGVFIIARKPAETVPP</sequence>
<dbReference type="GO" id="GO:0008168">
    <property type="term" value="F:methyltransferase activity"/>
    <property type="evidence" value="ECO:0007669"/>
    <property type="project" value="UniProtKB-KW"/>
</dbReference>
<dbReference type="AlphaFoldDB" id="A0A557QI95"/>
<keyword evidence="3" id="KW-1185">Reference proteome</keyword>
<dbReference type="RefSeq" id="WP_144310728.1">
    <property type="nucleotide sequence ID" value="NZ_VMNK01000016.1"/>
</dbReference>
<accession>A0A557QI95</accession>
<dbReference type="InterPro" id="IPR029063">
    <property type="entry name" value="SAM-dependent_MTases_sf"/>
</dbReference>
<evidence type="ECO:0000313" key="3">
    <source>
        <dbReference type="Proteomes" id="UP000319502"/>
    </source>
</evidence>
<protein>
    <submittedName>
        <fullName evidence="2">Methyltransferase domain-containing protein</fullName>
    </submittedName>
</protein>
<dbReference type="Gene3D" id="3.40.50.150">
    <property type="entry name" value="Vaccinia Virus protein VP39"/>
    <property type="match status" value="1"/>
</dbReference>
<reference evidence="2 3" key="1">
    <citation type="submission" date="2019-07" db="EMBL/GenBank/DDBJ databases">
        <title>The pathways for chlorine oxyanion respiration interact through the shared metabolite chlorate.</title>
        <authorList>
            <person name="Barnum T.P."/>
            <person name="Cheng Y."/>
            <person name="Hill K.A."/>
            <person name="Lucas L.N."/>
            <person name="Carlson H.K."/>
            <person name="Coates J.D."/>
        </authorList>
    </citation>
    <scope>NUCLEOTIDE SEQUENCE [LARGE SCALE GENOMIC DNA]</scope>
    <source>
        <strain evidence="2 3">SFB-3</strain>
    </source>
</reference>
<dbReference type="Proteomes" id="UP000319502">
    <property type="component" value="Unassembled WGS sequence"/>
</dbReference>
<proteinExistence type="predicted"/>
<dbReference type="GO" id="GO:0032259">
    <property type="term" value="P:methylation"/>
    <property type="evidence" value="ECO:0007669"/>
    <property type="project" value="UniProtKB-KW"/>
</dbReference>
<evidence type="ECO:0000259" key="1">
    <source>
        <dbReference type="Pfam" id="PF13847"/>
    </source>
</evidence>
<dbReference type="InterPro" id="IPR025714">
    <property type="entry name" value="Methyltranfer_dom"/>
</dbReference>
<dbReference type="Pfam" id="PF13847">
    <property type="entry name" value="Methyltransf_31"/>
    <property type="match status" value="1"/>
</dbReference>
<keyword evidence="2" id="KW-0808">Transferase</keyword>
<comment type="caution">
    <text evidence="2">The sequence shown here is derived from an EMBL/GenBank/DDBJ whole genome shotgun (WGS) entry which is preliminary data.</text>
</comment>